<sequence>MNNGRTQREGRHAECKCRDYPLLGNGRHSIWAVMASTVLGSIVWLDPAPQFEVHLTMTRHRLIPYQNAEQNPKEMVMLRFLCYHADTLSESLASKDATQLVPQFATDDYLVNLLAASPLRKDT</sequence>
<evidence type="ECO:0000313" key="1">
    <source>
        <dbReference type="EMBL" id="CAJ0607077.1"/>
    </source>
</evidence>
<name>A0AA36HBB8_CYLNA</name>
<comment type="caution">
    <text evidence="1">The sequence shown here is derived from an EMBL/GenBank/DDBJ whole genome shotgun (WGS) entry which is preliminary data.</text>
</comment>
<dbReference type="Proteomes" id="UP001176961">
    <property type="component" value="Unassembled WGS sequence"/>
</dbReference>
<organism evidence="1 2">
    <name type="scientific">Cylicocyclus nassatus</name>
    <name type="common">Nematode worm</name>
    <dbReference type="NCBI Taxonomy" id="53992"/>
    <lineage>
        <taxon>Eukaryota</taxon>
        <taxon>Metazoa</taxon>
        <taxon>Ecdysozoa</taxon>
        <taxon>Nematoda</taxon>
        <taxon>Chromadorea</taxon>
        <taxon>Rhabditida</taxon>
        <taxon>Rhabditina</taxon>
        <taxon>Rhabditomorpha</taxon>
        <taxon>Strongyloidea</taxon>
        <taxon>Strongylidae</taxon>
        <taxon>Cylicocyclus</taxon>
    </lineage>
</organism>
<evidence type="ECO:0000313" key="2">
    <source>
        <dbReference type="Proteomes" id="UP001176961"/>
    </source>
</evidence>
<dbReference type="EMBL" id="CATQJL010000316">
    <property type="protein sequence ID" value="CAJ0607077.1"/>
    <property type="molecule type" value="Genomic_DNA"/>
</dbReference>
<gene>
    <name evidence="1" type="ORF">CYNAS_LOCUS19060</name>
</gene>
<accession>A0AA36HBB8</accession>
<proteinExistence type="predicted"/>
<dbReference type="AlphaFoldDB" id="A0AA36HBB8"/>
<keyword evidence="2" id="KW-1185">Reference proteome</keyword>
<protein>
    <submittedName>
        <fullName evidence="1">Uncharacterized protein</fullName>
    </submittedName>
</protein>
<reference evidence="1" key="1">
    <citation type="submission" date="2023-07" db="EMBL/GenBank/DDBJ databases">
        <authorList>
            <consortium name="CYATHOMIX"/>
        </authorList>
    </citation>
    <scope>NUCLEOTIDE SEQUENCE</scope>
    <source>
        <strain evidence="1">N/A</strain>
    </source>
</reference>